<dbReference type="AlphaFoldDB" id="A0A1S9DW65"/>
<sequence length="227" mass="24182">MTFFTRLAFFSISHLLRPNKDTLLGAIYVNGTGVTPASVIKLLGDQGGSDPVSFQPDNFAIEFTAPDNADIEISYSLVNKHDAAGADGTKLINAIGTAIGAAGAATGTSSITSILVAVGNALGALDGLCDGAVAGQSIFLTPTDLQKLAPFANIDCFQFSAILFCFKLFVYFEQCLGPRCDIDINYYPSLHEHRCGWDIIGQDKEVVVGLESRLNVVHMFNCVCGYL</sequence>
<organism evidence="1 2">
    <name type="scientific">Aspergillus oryzae</name>
    <name type="common">Yellow koji mold</name>
    <dbReference type="NCBI Taxonomy" id="5062"/>
    <lineage>
        <taxon>Eukaryota</taxon>
        <taxon>Fungi</taxon>
        <taxon>Dikarya</taxon>
        <taxon>Ascomycota</taxon>
        <taxon>Pezizomycotina</taxon>
        <taxon>Eurotiomycetes</taxon>
        <taxon>Eurotiomycetidae</taxon>
        <taxon>Eurotiales</taxon>
        <taxon>Aspergillaceae</taxon>
        <taxon>Aspergillus</taxon>
        <taxon>Aspergillus subgen. Circumdati</taxon>
    </lineage>
</organism>
<comment type="caution">
    <text evidence="1">The sequence shown here is derived from an EMBL/GenBank/DDBJ whole genome shotgun (WGS) entry which is preliminary data.</text>
</comment>
<dbReference type="Proteomes" id="UP000190312">
    <property type="component" value="Unassembled WGS sequence"/>
</dbReference>
<proteinExistence type="predicted"/>
<accession>A0A1S9DW65</accession>
<protein>
    <submittedName>
        <fullName evidence="1">Uncharacterized protein</fullName>
    </submittedName>
</protein>
<dbReference type="OrthoDB" id="10416628at2759"/>
<name>A0A1S9DW65_ASPOZ</name>
<reference evidence="1 2" key="1">
    <citation type="submission" date="2016-10" db="EMBL/GenBank/DDBJ databases">
        <title>Genome sequencing of Aspergillus oryzae BCC7051.</title>
        <authorList>
            <person name="Thammarongtham C."/>
            <person name="Vorapreeda T."/>
            <person name="Nookaew I."/>
            <person name="Srisuk T."/>
            <person name="Land M."/>
            <person name="Jeennor S."/>
            <person name="Laoteng K."/>
        </authorList>
    </citation>
    <scope>NUCLEOTIDE SEQUENCE [LARGE SCALE GENOMIC DNA]</scope>
    <source>
        <strain evidence="1 2">BCC7051</strain>
    </source>
</reference>
<evidence type="ECO:0000313" key="1">
    <source>
        <dbReference type="EMBL" id="OOO13307.1"/>
    </source>
</evidence>
<evidence type="ECO:0000313" key="2">
    <source>
        <dbReference type="Proteomes" id="UP000190312"/>
    </source>
</evidence>
<dbReference type="EMBL" id="MKZY01000002">
    <property type="protein sequence ID" value="OOO13307.1"/>
    <property type="molecule type" value="Genomic_DNA"/>
</dbReference>
<gene>
    <name evidence="1" type="ORF">OAory_01010560</name>
</gene>